<feature type="region of interest" description="Disordered" evidence="1">
    <location>
        <begin position="28"/>
        <end position="52"/>
    </location>
</feature>
<comment type="caution">
    <text evidence="2">The sequence shown here is derived from an EMBL/GenBank/DDBJ whole genome shotgun (WGS) entry which is preliminary data.</text>
</comment>
<protein>
    <submittedName>
        <fullName evidence="2">Uncharacterized protein</fullName>
    </submittedName>
</protein>
<evidence type="ECO:0000313" key="3">
    <source>
        <dbReference type="Proteomes" id="UP000324222"/>
    </source>
</evidence>
<name>A0A5B7G862_PORTR</name>
<dbReference type="AlphaFoldDB" id="A0A5B7G862"/>
<gene>
    <name evidence="2" type="ORF">E2C01_047534</name>
</gene>
<accession>A0A5B7G862</accession>
<proteinExistence type="predicted"/>
<evidence type="ECO:0000256" key="1">
    <source>
        <dbReference type="SAM" id="MobiDB-lite"/>
    </source>
</evidence>
<evidence type="ECO:0000313" key="2">
    <source>
        <dbReference type="EMBL" id="MPC53636.1"/>
    </source>
</evidence>
<organism evidence="2 3">
    <name type="scientific">Portunus trituberculatus</name>
    <name type="common">Swimming crab</name>
    <name type="synonym">Neptunus trituberculatus</name>
    <dbReference type="NCBI Taxonomy" id="210409"/>
    <lineage>
        <taxon>Eukaryota</taxon>
        <taxon>Metazoa</taxon>
        <taxon>Ecdysozoa</taxon>
        <taxon>Arthropoda</taxon>
        <taxon>Crustacea</taxon>
        <taxon>Multicrustacea</taxon>
        <taxon>Malacostraca</taxon>
        <taxon>Eumalacostraca</taxon>
        <taxon>Eucarida</taxon>
        <taxon>Decapoda</taxon>
        <taxon>Pleocyemata</taxon>
        <taxon>Brachyura</taxon>
        <taxon>Eubrachyura</taxon>
        <taxon>Portunoidea</taxon>
        <taxon>Portunidae</taxon>
        <taxon>Portuninae</taxon>
        <taxon>Portunus</taxon>
    </lineage>
</organism>
<dbReference type="EMBL" id="VSRR010011775">
    <property type="protein sequence ID" value="MPC53636.1"/>
    <property type="molecule type" value="Genomic_DNA"/>
</dbReference>
<dbReference type="Proteomes" id="UP000324222">
    <property type="component" value="Unassembled WGS sequence"/>
</dbReference>
<sequence>MTVGEKGRGKDLWEWDMGVTRKTRQNTMKMQGQGVGGEEGEGALRVSGSAQGGGEGTVVAWENVNFLHAGLEATPSSPPSLSCIPLPLQCMGGRYSVGSLTQTRAHDSLRT</sequence>
<reference evidence="2 3" key="1">
    <citation type="submission" date="2019-05" db="EMBL/GenBank/DDBJ databases">
        <title>Another draft genome of Portunus trituberculatus and its Hox gene families provides insights of decapod evolution.</title>
        <authorList>
            <person name="Jeong J.-H."/>
            <person name="Song I."/>
            <person name="Kim S."/>
            <person name="Choi T."/>
            <person name="Kim D."/>
            <person name="Ryu S."/>
            <person name="Kim W."/>
        </authorList>
    </citation>
    <scope>NUCLEOTIDE SEQUENCE [LARGE SCALE GENOMIC DNA]</scope>
    <source>
        <tissue evidence="2">Muscle</tissue>
    </source>
</reference>
<keyword evidence="3" id="KW-1185">Reference proteome</keyword>